<dbReference type="SUPFAM" id="SSF82153">
    <property type="entry name" value="FAS1 domain"/>
    <property type="match status" value="1"/>
</dbReference>
<gene>
    <name evidence="3" type="ORF">HXX76_012268</name>
</gene>
<feature type="compositionally biased region" description="Pro residues" evidence="1">
    <location>
        <begin position="156"/>
        <end position="182"/>
    </location>
</feature>
<keyword evidence="4" id="KW-1185">Reference proteome</keyword>
<feature type="domain" description="FAS1" evidence="2">
    <location>
        <begin position="1"/>
        <end position="149"/>
    </location>
</feature>
<dbReference type="Pfam" id="PF02469">
    <property type="entry name" value="Fasciclin"/>
    <property type="match status" value="1"/>
</dbReference>
<dbReference type="PROSITE" id="PS50213">
    <property type="entry name" value="FAS1"/>
    <property type="match status" value="1"/>
</dbReference>
<evidence type="ECO:0000259" key="2">
    <source>
        <dbReference type="PROSITE" id="PS50213"/>
    </source>
</evidence>
<evidence type="ECO:0000313" key="3">
    <source>
        <dbReference type="EMBL" id="KAG2427616.1"/>
    </source>
</evidence>
<feature type="compositionally biased region" description="Low complexity" evidence="1">
    <location>
        <begin position="74"/>
        <end position="88"/>
    </location>
</feature>
<dbReference type="InterPro" id="IPR036378">
    <property type="entry name" value="FAS1_dom_sf"/>
</dbReference>
<accession>A0A835VWF3</accession>
<sequence length="411" mass="42348">MLDCGKRCGTLQKLPRTVFLPVNVAWQKYFTYTGTTLAELTSKKSRKALTALMRYHVLAQVVTSSRVPLSAEVTSSSTGGSSSGSSSGSSGGGEEVETLQGGSITIARYEGARPNTSTIRVAGSRNQAVVLHADISLGTPVVHLVSDVLLLEVASPPPSELPSPMPSPSPPPPSPSPSPAPSPSYASPTPSPGSGSGSGSPKPLSRPGTPITGSTIFNLTWDRNVDMDLIVVTSWPETDSPDTMTMFYGYTGPEALIGGGAMSASMTTGSGALTGFYSRTAGSWEALSWPNPLKPAPAVYTICSFFYNLEWAPGTVINADNPVTPAFSVITGADQNAGAGRGTAGSSSSSSSGSSAGEVLVGTLGKPLWKPGEFSFTLLPRNCTPECAWYLGQVCVDGAGKVRVVSGAERC</sequence>
<dbReference type="SMART" id="SM00554">
    <property type="entry name" value="FAS1"/>
    <property type="match status" value="1"/>
</dbReference>
<dbReference type="InterPro" id="IPR000782">
    <property type="entry name" value="FAS1_domain"/>
</dbReference>
<protein>
    <recommendedName>
        <fullName evidence="2">FAS1 domain-containing protein</fullName>
    </recommendedName>
</protein>
<dbReference type="AlphaFoldDB" id="A0A835VWF3"/>
<name>A0A835VWF3_CHLIN</name>
<feature type="region of interest" description="Disordered" evidence="1">
    <location>
        <begin position="72"/>
        <end position="97"/>
    </location>
</feature>
<dbReference type="Proteomes" id="UP000650467">
    <property type="component" value="Unassembled WGS sequence"/>
</dbReference>
<dbReference type="OrthoDB" id="535245at2759"/>
<evidence type="ECO:0000256" key="1">
    <source>
        <dbReference type="SAM" id="MobiDB-lite"/>
    </source>
</evidence>
<dbReference type="EMBL" id="JAEHOC010000039">
    <property type="protein sequence ID" value="KAG2427616.1"/>
    <property type="molecule type" value="Genomic_DNA"/>
</dbReference>
<feature type="region of interest" description="Disordered" evidence="1">
    <location>
        <begin position="156"/>
        <end position="211"/>
    </location>
</feature>
<evidence type="ECO:0000313" key="4">
    <source>
        <dbReference type="Proteomes" id="UP000650467"/>
    </source>
</evidence>
<comment type="caution">
    <text evidence="3">The sequence shown here is derived from an EMBL/GenBank/DDBJ whole genome shotgun (WGS) entry which is preliminary data.</text>
</comment>
<reference evidence="3" key="1">
    <citation type="journal article" date="2020" name="bioRxiv">
        <title>Comparative genomics of Chlamydomonas.</title>
        <authorList>
            <person name="Craig R.J."/>
            <person name="Hasan A.R."/>
            <person name="Ness R.W."/>
            <person name="Keightley P.D."/>
        </authorList>
    </citation>
    <scope>NUCLEOTIDE SEQUENCE</scope>
    <source>
        <strain evidence="3">SAG 7.73</strain>
    </source>
</reference>
<dbReference type="Gene3D" id="2.30.180.10">
    <property type="entry name" value="FAS1 domain"/>
    <property type="match status" value="1"/>
</dbReference>
<feature type="compositionally biased region" description="Low complexity" evidence="1">
    <location>
        <begin position="199"/>
        <end position="208"/>
    </location>
</feature>
<proteinExistence type="predicted"/>
<organism evidence="3 4">
    <name type="scientific">Chlamydomonas incerta</name>
    <dbReference type="NCBI Taxonomy" id="51695"/>
    <lineage>
        <taxon>Eukaryota</taxon>
        <taxon>Viridiplantae</taxon>
        <taxon>Chlorophyta</taxon>
        <taxon>core chlorophytes</taxon>
        <taxon>Chlorophyceae</taxon>
        <taxon>CS clade</taxon>
        <taxon>Chlamydomonadales</taxon>
        <taxon>Chlamydomonadaceae</taxon>
        <taxon>Chlamydomonas</taxon>
    </lineage>
</organism>